<comment type="activity regulation">
    <text evidence="10">Na(+) is not transported, but it plays an essential structural role and its presence is essential for fluoride channel function.</text>
</comment>
<evidence type="ECO:0000256" key="7">
    <source>
        <dbReference type="ARBA" id="ARBA00035120"/>
    </source>
</evidence>
<dbReference type="PANTHER" id="PTHR28259">
    <property type="entry name" value="FLUORIDE EXPORT PROTEIN 1-RELATED"/>
    <property type="match status" value="1"/>
</dbReference>
<evidence type="ECO:0000256" key="10">
    <source>
        <dbReference type="HAMAP-Rule" id="MF_00454"/>
    </source>
</evidence>
<dbReference type="EMBL" id="BAFB01000232">
    <property type="protein sequence ID" value="GAB36661.1"/>
    <property type="molecule type" value="Genomic_DNA"/>
</dbReference>
<keyword evidence="4 10" id="KW-1133">Transmembrane helix</keyword>
<dbReference type="GO" id="GO:0062054">
    <property type="term" value="F:fluoride channel activity"/>
    <property type="evidence" value="ECO:0007669"/>
    <property type="project" value="UniProtKB-UniRule"/>
</dbReference>
<comment type="similarity">
    <text evidence="7 10">Belongs to the fluoride channel Fluc/FEX (TC 1.A.43) family.</text>
</comment>
<evidence type="ECO:0000256" key="3">
    <source>
        <dbReference type="ARBA" id="ARBA00022692"/>
    </source>
</evidence>
<evidence type="ECO:0000256" key="8">
    <source>
        <dbReference type="ARBA" id="ARBA00035585"/>
    </source>
</evidence>
<accession>H5TT53</accession>
<dbReference type="OrthoDB" id="5148600at2"/>
<dbReference type="Proteomes" id="UP000005038">
    <property type="component" value="Unassembled WGS sequence"/>
</dbReference>
<keyword evidence="10" id="KW-0813">Transport</keyword>
<feature type="binding site" evidence="10">
    <location>
        <position position="73"/>
    </location>
    <ligand>
        <name>Na(+)</name>
        <dbReference type="ChEBI" id="CHEBI:29101"/>
        <note>structural</note>
    </ligand>
</feature>
<keyword evidence="6 10" id="KW-0407">Ion channel</keyword>
<evidence type="ECO:0000256" key="9">
    <source>
        <dbReference type="ARBA" id="ARBA00049940"/>
    </source>
</evidence>
<dbReference type="InterPro" id="IPR003691">
    <property type="entry name" value="FluC"/>
</dbReference>
<comment type="caution">
    <text evidence="10">Lacks conserved residue(s) required for the propagation of feature annotation.</text>
</comment>
<dbReference type="STRING" id="1108044.GOOTI_232_00180"/>
<keyword evidence="12" id="KW-1185">Reference proteome</keyword>
<keyword evidence="10" id="KW-0406">Ion transport</keyword>
<dbReference type="GO" id="GO:0046872">
    <property type="term" value="F:metal ion binding"/>
    <property type="evidence" value="ECO:0007669"/>
    <property type="project" value="UniProtKB-KW"/>
</dbReference>
<dbReference type="HAMAP" id="MF_00454">
    <property type="entry name" value="FluC"/>
    <property type="match status" value="1"/>
</dbReference>
<dbReference type="GO" id="GO:0140114">
    <property type="term" value="P:cellular detoxification of fluoride"/>
    <property type="evidence" value="ECO:0007669"/>
    <property type="project" value="UniProtKB-UniRule"/>
</dbReference>
<organism evidence="11 12">
    <name type="scientific">Gordonia otitidis (strain DSM 44809 / CCUG 52243 / JCM 12355 / NBRC 100426 / IFM 10032)</name>
    <dbReference type="NCBI Taxonomy" id="1108044"/>
    <lineage>
        <taxon>Bacteria</taxon>
        <taxon>Bacillati</taxon>
        <taxon>Actinomycetota</taxon>
        <taxon>Actinomycetes</taxon>
        <taxon>Mycobacteriales</taxon>
        <taxon>Gordoniaceae</taxon>
        <taxon>Gordonia</taxon>
    </lineage>
</organism>
<evidence type="ECO:0000256" key="6">
    <source>
        <dbReference type="ARBA" id="ARBA00023303"/>
    </source>
</evidence>
<proteinExistence type="inferred from homology"/>
<evidence type="ECO:0000256" key="4">
    <source>
        <dbReference type="ARBA" id="ARBA00022989"/>
    </source>
</evidence>
<gene>
    <name evidence="10 11" type="primary">crcB</name>
    <name evidence="10" type="synonym">fluC</name>
    <name evidence="11" type="ORF">GOOTI_232_00180</name>
</gene>
<keyword evidence="3 10" id="KW-0812">Transmembrane</keyword>
<dbReference type="PANTHER" id="PTHR28259:SF1">
    <property type="entry name" value="FLUORIDE EXPORT PROTEIN 1-RELATED"/>
    <property type="match status" value="1"/>
</dbReference>
<evidence type="ECO:0000256" key="5">
    <source>
        <dbReference type="ARBA" id="ARBA00023136"/>
    </source>
</evidence>
<keyword evidence="10" id="KW-0479">Metal-binding</keyword>
<dbReference type="RefSeq" id="WP_007240824.1">
    <property type="nucleotide sequence ID" value="NZ_BAFB01000232.1"/>
</dbReference>
<comment type="function">
    <text evidence="9 10">Fluoride-specific ion channel. Important for reducing fluoride concentration in the cell, thus reducing its toxicity.</text>
</comment>
<sequence length="122" mass="12362">MTVVAVLIAGAFGAVARFVVDGAIKQRRSTVFPWATLVINVTGSLLLGVLAGLVIYHAAPTDLQVIVGTGFCGGYTTFSTASVETVRLAQRRRSALAVSNAIGSVVGATAACAVGLAVAWAI</sequence>
<dbReference type="NCBIfam" id="NF010824">
    <property type="entry name" value="PRK14228.1"/>
    <property type="match status" value="1"/>
</dbReference>
<evidence type="ECO:0000256" key="2">
    <source>
        <dbReference type="ARBA" id="ARBA00022475"/>
    </source>
</evidence>
<evidence type="ECO:0000256" key="1">
    <source>
        <dbReference type="ARBA" id="ARBA00004651"/>
    </source>
</evidence>
<protein>
    <recommendedName>
        <fullName evidence="10">Fluoride-specific ion channel FluC</fullName>
    </recommendedName>
</protein>
<reference evidence="11" key="1">
    <citation type="submission" date="2012-02" db="EMBL/GenBank/DDBJ databases">
        <title>Whole genome shotgun sequence of Gordonia otitidis NBRC 100426.</title>
        <authorList>
            <person name="Yoshida I."/>
            <person name="Hosoyama A."/>
            <person name="Tsuchikane K."/>
            <person name="Katsumata H."/>
            <person name="Yamazaki S."/>
            <person name="Fujita N."/>
        </authorList>
    </citation>
    <scope>NUCLEOTIDE SEQUENCE [LARGE SCALE GENOMIC DNA]</scope>
    <source>
        <strain evidence="11">NBRC 100426</strain>
    </source>
</reference>
<comment type="subcellular location">
    <subcellularLocation>
        <location evidence="1 10">Cell membrane</location>
        <topology evidence="1 10">Multi-pass membrane protein</topology>
    </subcellularLocation>
</comment>
<keyword evidence="5 10" id="KW-0472">Membrane</keyword>
<dbReference type="Pfam" id="PF02537">
    <property type="entry name" value="CRCB"/>
    <property type="match status" value="1"/>
</dbReference>
<comment type="caution">
    <text evidence="11">The sequence shown here is derived from an EMBL/GenBank/DDBJ whole genome shotgun (WGS) entry which is preliminary data.</text>
</comment>
<dbReference type="NCBIfam" id="TIGR00494">
    <property type="entry name" value="crcB"/>
    <property type="match status" value="1"/>
</dbReference>
<evidence type="ECO:0000313" key="12">
    <source>
        <dbReference type="Proteomes" id="UP000005038"/>
    </source>
</evidence>
<name>H5TT53_GORO1</name>
<keyword evidence="2 10" id="KW-1003">Cell membrane</keyword>
<feature type="transmembrane region" description="Helical" evidence="10">
    <location>
        <begin position="97"/>
        <end position="121"/>
    </location>
</feature>
<feature type="transmembrane region" description="Helical" evidence="10">
    <location>
        <begin position="32"/>
        <end position="56"/>
    </location>
</feature>
<feature type="binding site" evidence="10">
    <location>
        <position position="76"/>
    </location>
    <ligand>
        <name>Na(+)</name>
        <dbReference type="ChEBI" id="CHEBI:29101"/>
        <note>structural</note>
    </ligand>
</feature>
<dbReference type="GO" id="GO:0005886">
    <property type="term" value="C:plasma membrane"/>
    <property type="evidence" value="ECO:0007669"/>
    <property type="project" value="UniProtKB-SubCell"/>
</dbReference>
<evidence type="ECO:0000313" key="11">
    <source>
        <dbReference type="EMBL" id="GAB36661.1"/>
    </source>
</evidence>
<keyword evidence="10" id="KW-0915">Sodium</keyword>
<dbReference type="AlphaFoldDB" id="H5TT53"/>
<comment type="catalytic activity">
    <reaction evidence="8">
        <text>fluoride(in) = fluoride(out)</text>
        <dbReference type="Rhea" id="RHEA:76159"/>
        <dbReference type="ChEBI" id="CHEBI:17051"/>
    </reaction>
    <physiologicalReaction direction="left-to-right" evidence="8">
        <dbReference type="Rhea" id="RHEA:76160"/>
    </physiologicalReaction>
</comment>